<keyword evidence="3" id="KW-1185">Reference proteome</keyword>
<evidence type="ECO:0000313" key="2">
    <source>
        <dbReference type="EMBL" id="GER04849.1"/>
    </source>
</evidence>
<reference evidence="2 3" key="1">
    <citation type="submission" date="2019-09" db="EMBL/GenBank/DDBJ databases">
        <title>NBRP : Genome information of microbial organism related human and environment.</title>
        <authorList>
            <person name="Hattori M."/>
            <person name="Oshima K."/>
            <person name="Inaba H."/>
            <person name="Suda W."/>
            <person name="Sakamoto M."/>
            <person name="Iino T."/>
            <person name="Kitahara M."/>
            <person name="Oshida Y."/>
            <person name="Iida T."/>
            <person name="Kudo T."/>
            <person name="Itoh T."/>
            <person name="Ohkuma M."/>
        </authorList>
    </citation>
    <scope>NUCLEOTIDE SEQUENCE [LARGE SCALE GENOMIC DNA]</scope>
    <source>
        <strain evidence="2 3">Q-1</strain>
    </source>
</reference>
<dbReference type="GO" id="GO:0000271">
    <property type="term" value="P:polysaccharide biosynthetic process"/>
    <property type="evidence" value="ECO:0007669"/>
    <property type="project" value="TreeGrafter"/>
</dbReference>
<organism evidence="2 3">
    <name type="scientific">Iodidimonas nitroreducens</name>
    <dbReference type="NCBI Taxonomy" id="1236968"/>
    <lineage>
        <taxon>Bacteria</taxon>
        <taxon>Pseudomonadati</taxon>
        <taxon>Pseudomonadota</taxon>
        <taxon>Alphaproteobacteria</taxon>
        <taxon>Iodidimonadales</taxon>
        <taxon>Iodidimonadaceae</taxon>
        <taxon>Iodidimonas</taxon>
    </lineage>
</organism>
<dbReference type="Gene3D" id="3.40.640.10">
    <property type="entry name" value="Type I PLP-dependent aspartate aminotransferase-like (Major domain)"/>
    <property type="match status" value="1"/>
</dbReference>
<protein>
    <recommendedName>
        <fullName evidence="4">DegT/DnrJ/EryC1/StrS aminotransferase family protein</fullName>
    </recommendedName>
</protein>
<gene>
    <name evidence="2" type="ORF">JCM17846_25310</name>
</gene>
<dbReference type="Proteomes" id="UP000324996">
    <property type="component" value="Unassembled WGS sequence"/>
</dbReference>
<evidence type="ECO:0000313" key="3">
    <source>
        <dbReference type="Proteomes" id="UP000324996"/>
    </source>
</evidence>
<evidence type="ECO:0000256" key="1">
    <source>
        <dbReference type="ARBA" id="ARBA00037999"/>
    </source>
</evidence>
<dbReference type="PANTHER" id="PTHR30244:SF34">
    <property type="entry name" value="DTDP-4-AMINO-4,6-DIDEOXYGALACTOSE TRANSAMINASE"/>
    <property type="match status" value="1"/>
</dbReference>
<dbReference type="GO" id="GO:0008483">
    <property type="term" value="F:transaminase activity"/>
    <property type="evidence" value="ECO:0007669"/>
    <property type="project" value="TreeGrafter"/>
</dbReference>
<dbReference type="PANTHER" id="PTHR30244">
    <property type="entry name" value="TRANSAMINASE"/>
    <property type="match status" value="1"/>
</dbReference>
<dbReference type="InterPro" id="IPR015421">
    <property type="entry name" value="PyrdxlP-dep_Trfase_major"/>
</dbReference>
<dbReference type="GO" id="GO:0030170">
    <property type="term" value="F:pyridoxal phosphate binding"/>
    <property type="evidence" value="ECO:0007669"/>
    <property type="project" value="TreeGrafter"/>
</dbReference>
<evidence type="ECO:0008006" key="4">
    <source>
        <dbReference type="Google" id="ProtNLM"/>
    </source>
</evidence>
<name>A0A5A7NCQ9_9PROT</name>
<comment type="caution">
    <text evidence="2">The sequence shown here is derived from an EMBL/GenBank/DDBJ whole genome shotgun (WGS) entry which is preliminary data.</text>
</comment>
<dbReference type="Pfam" id="PF01041">
    <property type="entry name" value="DegT_DnrJ_EryC1"/>
    <property type="match status" value="1"/>
</dbReference>
<dbReference type="EMBL" id="BKCN01000014">
    <property type="protein sequence ID" value="GER04849.1"/>
    <property type="molecule type" value="Genomic_DNA"/>
</dbReference>
<comment type="similarity">
    <text evidence="1">Belongs to the DegT/DnrJ/EryC1 family.</text>
</comment>
<dbReference type="InterPro" id="IPR015424">
    <property type="entry name" value="PyrdxlP-dep_Trfase"/>
</dbReference>
<proteinExistence type="inferred from homology"/>
<accession>A0A5A7NCQ9</accession>
<dbReference type="InterPro" id="IPR000653">
    <property type="entry name" value="DegT/StrS_aminotransferase"/>
</dbReference>
<sequence length="226" mass="24226">MTGEDGYSLVAQGRSIPRPHIPVAPVPKLAPLLRLGPLWGGRGDMVASPFDFPHKRAVKDGRSAIYQALRLAGIGPGDEVLVPDYHCIAMIVPILALGARPVFYAIDAELMAQPDAIRPQISKASKALLVVNYFGFPNRLAACAELCRAHGLMMIEDCAHSLYGRSDGQSLGSFGDYSICSMRKFLPVQDGGLLASAHHPIDLPPAPKIAWGGGFAVFCILCRLAR</sequence>
<dbReference type="AlphaFoldDB" id="A0A5A7NCQ9"/>
<dbReference type="SUPFAM" id="SSF53383">
    <property type="entry name" value="PLP-dependent transferases"/>
    <property type="match status" value="1"/>
</dbReference>